<protein>
    <submittedName>
        <fullName evidence="1">Uncharacterized protein</fullName>
    </submittedName>
</protein>
<sequence length="70" mass="7735">MAAATDTRYSDSELAELRALAWSLHHRDGLSWPAVADELDEPTKVVRRWASDYVTATDAAAALDQLSLFD</sequence>
<dbReference type="RefSeq" id="WP_012836509.1">
    <property type="nucleotide sequence ID" value="NC_013442.1"/>
</dbReference>
<geneLocation type="plasmid" evidence="1 2">
    <name>pGBRO01</name>
</geneLocation>
<name>D0LFJ0_GORB4</name>
<accession>D0LFJ0</accession>
<organism evidence="1 2">
    <name type="scientific">Gordonia bronchialis (strain ATCC 25592 / DSM 43247 / BCRC 13721 / JCM 3198 / KCTC 3076 / NBRC 16047 / NCTC 10667)</name>
    <name type="common">Rhodococcus bronchialis</name>
    <dbReference type="NCBI Taxonomy" id="526226"/>
    <lineage>
        <taxon>Bacteria</taxon>
        <taxon>Bacillati</taxon>
        <taxon>Actinomycetota</taxon>
        <taxon>Actinomycetes</taxon>
        <taxon>Mycobacteriales</taxon>
        <taxon>Gordoniaceae</taxon>
        <taxon>Gordonia</taxon>
    </lineage>
</organism>
<dbReference type="Proteomes" id="UP000001219">
    <property type="component" value="Plasmid pGBRO01"/>
</dbReference>
<keyword evidence="1" id="KW-0614">Plasmid</keyword>
<dbReference type="HOGENOM" id="CLU_2752139_0_0_11"/>
<dbReference type="EMBL" id="CP001803">
    <property type="protein sequence ID" value="ACY24039.1"/>
    <property type="molecule type" value="Genomic_DNA"/>
</dbReference>
<evidence type="ECO:0000313" key="2">
    <source>
        <dbReference type="Proteomes" id="UP000001219"/>
    </source>
</evidence>
<reference evidence="1 2" key="1">
    <citation type="journal article" date="2010" name="Stand. Genomic Sci.">
        <title>Complete genome sequence of Gordonia bronchialis type strain (3410).</title>
        <authorList>
            <person name="Ivanova N."/>
            <person name="Sikorski J."/>
            <person name="Jando M."/>
            <person name="Lapidus A."/>
            <person name="Nolan M."/>
            <person name="Lucas S."/>
            <person name="Del Rio T.G."/>
            <person name="Tice H."/>
            <person name="Copeland A."/>
            <person name="Cheng J.F."/>
            <person name="Chen F."/>
            <person name="Bruce D."/>
            <person name="Goodwin L."/>
            <person name="Pitluck S."/>
            <person name="Mavromatis K."/>
            <person name="Ovchinnikova G."/>
            <person name="Pati A."/>
            <person name="Chen A."/>
            <person name="Palaniappan K."/>
            <person name="Land M."/>
            <person name="Hauser L."/>
            <person name="Chang Y.J."/>
            <person name="Jeffries C.D."/>
            <person name="Chain P."/>
            <person name="Saunders E."/>
            <person name="Han C."/>
            <person name="Detter J.C."/>
            <person name="Brettin T."/>
            <person name="Rohde M."/>
            <person name="Goker M."/>
            <person name="Bristow J."/>
            <person name="Eisen J.A."/>
            <person name="Markowitz V."/>
            <person name="Hugenholtz P."/>
            <person name="Klenk H.P."/>
            <person name="Kyrpides N.C."/>
        </authorList>
    </citation>
    <scope>NUCLEOTIDE SEQUENCE [LARGE SCALE GENOMIC DNA]</scope>
    <source>
        <strain evidence="2">ATCC 25592 / DSM 43247 / BCRC 13721 / JCM 3198 / KCTC 3076 / NBRC 16047 / NCTC 10667</strain>
        <plasmid evidence="2">pGBRO01</plasmid>
    </source>
</reference>
<dbReference type="AlphaFoldDB" id="D0LFJ0"/>
<keyword evidence="2" id="KW-1185">Reference proteome</keyword>
<dbReference type="KEGG" id="gbr:Gbro_4926"/>
<proteinExistence type="predicted"/>
<gene>
    <name evidence="1" type="ORF">Gbro_4926</name>
</gene>
<evidence type="ECO:0000313" key="1">
    <source>
        <dbReference type="EMBL" id="ACY24039.1"/>
    </source>
</evidence>